<keyword evidence="4" id="KW-1185">Reference proteome</keyword>
<dbReference type="InterPro" id="IPR046798">
    <property type="entry name" value="2OG-FeII_Oxy_6"/>
</dbReference>
<accession>A0A9Q3GQE4</accession>
<dbReference type="Pfam" id="PF20515">
    <property type="entry name" value="2OG-FeII_Oxy_6"/>
    <property type="match status" value="1"/>
</dbReference>
<protein>
    <recommendedName>
        <fullName evidence="2">Tet-like 2OG-Fe(II) oxygenase domain-containing protein</fullName>
    </recommendedName>
</protein>
<keyword evidence="1" id="KW-0812">Transmembrane</keyword>
<dbReference type="EMBL" id="AVOT02004046">
    <property type="protein sequence ID" value="MBW0475284.1"/>
    <property type="molecule type" value="Genomic_DNA"/>
</dbReference>
<evidence type="ECO:0000313" key="4">
    <source>
        <dbReference type="Proteomes" id="UP000765509"/>
    </source>
</evidence>
<comment type="caution">
    <text evidence="3">The sequence shown here is derived from an EMBL/GenBank/DDBJ whole genome shotgun (WGS) entry which is preliminary data.</text>
</comment>
<evidence type="ECO:0000259" key="2">
    <source>
        <dbReference type="Pfam" id="PF20515"/>
    </source>
</evidence>
<dbReference type="AlphaFoldDB" id="A0A9Q3GQE4"/>
<keyword evidence="1" id="KW-0472">Membrane</keyword>
<organism evidence="3 4">
    <name type="scientific">Austropuccinia psidii MF-1</name>
    <dbReference type="NCBI Taxonomy" id="1389203"/>
    <lineage>
        <taxon>Eukaryota</taxon>
        <taxon>Fungi</taxon>
        <taxon>Dikarya</taxon>
        <taxon>Basidiomycota</taxon>
        <taxon>Pucciniomycotina</taxon>
        <taxon>Pucciniomycetes</taxon>
        <taxon>Pucciniales</taxon>
        <taxon>Sphaerophragmiaceae</taxon>
        <taxon>Austropuccinia</taxon>
    </lineage>
</organism>
<dbReference type="Proteomes" id="UP000765509">
    <property type="component" value="Unassembled WGS sequence"/>
</dbReference>
<name>A0A9Q3GQE4_9BASI</name>
<sequence length="140" mass="15805">MSEVKVNQWDELSPFLFHKGKFTNLIATNGALLEGFMFAIGWRKCSTKYKQFGIYGGLGRIEDTKYQWWNRGANFTFVGCIPGQSLQYVGDKLCQKIQTLYKSLGVPSFDQVNFEANIFATQGSFKLASALTLTMNGFKN</sequence>
<keyword evidence="1" id="KW-1133">Transmembrane helix</keyword>
<reference evidence="3" key="1">
    <citation type="submission" date="2021-03" db="EMBL/GenBank/DDBJ databases">
        <title>Draft genome sequence of rust myrtle Austropuccinia psidii MF-1, a brazilian biotype.</title>
        <authorList>
            <person name="Quecine M.C."/>
            <person name="Pachon D.M.R."/>
            <person name="Bonatelli M.L."/>
            <person name="Correr F.H."/>
            <person name="Franceschini L.M."/>
            <person name="Leite T.F."/>
            <person name="Margarido G.R.A."/>
            <person name="Almeida C.A."/>
            <person name="Ferrarezi J.A."/>
            <person name="Labate C.A."/>
        </authorList>
    </citation>
    <scope>NUCLEOTIDE SEQUENCE</scope>
    <source>
        <strain evidence="3">MF-1</strain>
    </source>
</reference>
<feature type="domain" description="Tet-like 2OG-Fe(II) oxygenase" evidence="2">
    <location>
        <begin position="5"/>
        <end position="140"/>
    </location>
</feature>
<gene>
    <name evidence="3" type="ORF">O181_014999</name>
</gene>
<evidence type="ECO:0000313" key="3">
    <source>
        <dbReference type="EMBL" id="MBW0475284.1"/>
    </source>
</evidence>
<evidence type="ECO:0000256" key="1">
    <source>
        <dbReference type="SAM" id="Phobius"/>
    </source>
</evidence>
<proteinExistence type="predicted"/>
<feature type="transmembrane region" description="Helical" evidence="1">
    <location>
        <begin position="22"/>
        <end position="42"/>
    </location>
</feature>